<dbReference type="GO" id="GO:0004930">
    <property type="term" value="F:G protein-coupled receptor activity"/>
    <property type="evidence" value="ECO:0007669"/>
    <property type="project" value="UniProtKB-KW"/>
</dbReference>
<evidence type="ECO:0000256" key="2">
    <source>
        <dbReference type="ARBA" id="ARBA00010663"/>
    </source>
</evidence>
<feature type="transmembrane region" description="Helical" evidence="9">
    <location>
        <begin position="116"/>
        <end position="136"/>
    </location>
</feature>
<evidence type="ECO:0000313" key="12">
    <source>
        <dbReference type="Proteomes" id="UP000299102"/>
    </source>
</evidence>
<keyword evidence="8" id="KW-0807">Transducer</keyword>
<sequence>MGPFGTPPAPGGINTGNQYLLLSRDRSAARGRPIIVEWERDARHSAGLSLVRRLSEIEAQDMNRCVCLSLSHSLSLALSLSLLGGLTMPEWKGRVPLTRSHCERITWVFGDFLCKMYQFVHSLSYTASIFILVVICTERYFAIIHPITCKQILTSTRLRLVIVGVWITSAAYSAPKFIWVETITNSLSNGQTETICIQHRMKYNSEIFDMVNFGLLYVAPLCVMTTSSAGAVGSPAAQRVARSGAVLTRQLYKVVSTAFLGGYANWYRLLRTDSEDRRRSETGSE</sequence>
<proteinExistence type="inferred from homology"/>
<evidence type="ECO:0000256" key="7">
    <source>
        <dbReference type="ARBA" id="ARBA00023170"/>
    </source>
</evidence>
<comment type="caution">
    <text evidence="11">The sequence shown here is derived from an EMBL/GenBank/DDBJ whole genome shotgun (WGS) entry which is preliminary data.</text>
</comment>
<dbReference type="InterPro" id="IPR000276">
    <property type="entry name" value="GPCR_Rhodpsn"/>
</dbReference>
<dbReference type="GO" id="GO:0005886">
    <property type="term" value="C:plasma membrane"/>
    <property type="evidence" value="ECO:0007669"/>
    <property type="project" value="UniProtKB-SubCell"/>
</dbReference>
<dbReference type="OrthoDB" id="5964776at2759"/>
<comment type="subcellular location">
    <subcellularLocation>
        <location evidence="1">Cell membrane</location>
        <topology evidence="1">Multi-pass membrane protein</topology>
    </subcellularLocation>
</comment>
<dbReference type="GO" id="GO:0032870">
    <property type="term" value="P:cellular response to hormone stimulus"/>
    <property type="evidence" value="ECO:0007669"/>
    <property type="project" value="TreeGrafter"/>
</dbReference>
<feature type="domain" description="G-protein coupled receptors family 1 profile" evidence="10">
    <location>
        <begin position="107"/>
        <end position="225"/>
    </location>
</feature>
<dbReference type="AlphaFoldDB" id="A0A4C1XLZ2"/>
<evidence type="ECO:0000256" key="4">
    <source>
        <dbReference type="ARBA" id="ARBA00022692"/>
    </source>
</evidence>
<dbReference type="SUPFAM" id="SSF81321">
    <property type="entry name" value="Family A G protein-coupled receptor-like"/>
    <property type="match status" value="1"/>
</dbReference>
<dbReference type="Pfam" id="PF00001">
    <property type="entry name" value="7tm_1"/>
    <property type="match status" value="1"/>
</dbReference>
<reference evidence="11 12" key="1">
    <citation type="journal article" date="2019" name="Commun. Biol.">
        <title>The bagworm genome reveals a unique fibroin gene that provides high tensile strength.</title>
        <authorList>
            <person name="Kono N."/>
            <person name="Nakamura H."/>
            <person name="Ohtoshi R."/>
            <person name="Tomita M."/>
            <person name="Numata K."/>
            <person name="Arakawa K."/>
        </authorList>
    </citation>
    <scope>NUCLEOTIDE SEQUENCE [LARGE SCALE GENOMIC DNA]</scope>
</reference>
<accession>A0A4C1XLZ2</accession>
<protein>
    <submittedName>
        <fullName evidence="11">Trissin receptor</fullName>
    </submittedName>
</protein>
<dbReference type="EMBL" id="BGZK01000899">
    <property type="protein sequence ID" value="GBP64488.1"/>
    <property type="molecule type" value="Genomic_DNA"/>
</dbReference>
<evidence type="ECO:0000256" key="3">
    <source>
        <dbReference type="ARBA" id="ARBA00022475"/>
    </source>
</evidence>
<keyword evidence="6 9" id="KW-0472">Membrane</keyword>
<dbReference type="PRINTS" id="PR00237">
    <property type="entry name" value="GPCRRHODOPSN"/>
</dbReference>
<keyword evidence="12" id="KW-1185">Reference proteome</keyword>
<name>A0A4C1XLZ2_EUMVA</name>
<comment type="similarity">
    <text evidence="2 8">Belongs to the G-protein coupled receptor 1 family.</text>
</comment>
<dbReference type="PROSITE" id="PS50262">
    <property type="entry name" value="G_PROTEIN_RECEP_F1_2"/>
    <property type="match status" value="1"/>
</dbReference>
<dbReference type="PANTHER" id="PTHR24241:SF194">
    <property type="entry name" value="TRISSIN RECEPTOR"/>
    <property type="match status" value="1"/>
</dbReference>
<dbReference type="PROSITE" id="PS00237">
    <property type="entry name" value="G_PROTEIN_RECEP_F1_1"/>
    <property type="match status" value="1"/>
</dbReference>
<keyword evidence="5 9" id="KW-1133">Transmembrane helix</keyword>
<keyword evidence="7 8" id="KW-0675">Receptor</keyword>
<evidence type="ECO:0000256" key="6">
    <source>
        <dbReference type="ARBA" id="ARBA00023136"/>
    </source>
</evidence>
<feature type="transmembrane region" description="Helical" evidence="9">
    <location>
        <begin position="210"/>
        <end position="231"/>
    </location>
</feature>
<keyword evidence="4 8" id="KW-0812">Transmembrane</keyword>
<dbReference type="PANTHER" id="PTHR24241">
    <property type="entry name" value="NEUROPEPTIDE RECEPTOR-RELATED G-PROTEIN COUPLED RECEPTOR"/>
    <property type="match status" value="1"/>
</dbReference>
<evidence type="ECO:0000256" key="8">
    <source>
        <dbReference type="RuleBase" id="RU000688"/>
    </source>
</evidence>
<keyword evidence="3" id="KW-1003">Cell membrane</keyword>
<dbReference type="InterPro" id="IPR017452">
    <property type="entry name" value="GPCR_Rhodpsn_7TM"/>
</dbReference>
<organism evidence="11 12">
    <name type="scientific">Eumeta variegata</name>
    <name type="common">Bagworm moth</name>
    <name type="synonym">Eumeta japonica</name>
    <dbReference type="NCBI Taxonomy" id="151549"/>
    <lineage>
        <taxon>Eukaryota</taxon>
        <taxon>Metazoa</taxon>
        <taxon>Ecdysozoa</taxon>
        <taxon>Arthropoda</taxon>
        <taxon>Hexapoda</taxon>
        <taxon>Insecta</taxon>
        <taxon>Pterygota</taxon>
        <taxon>Neoptera</taxon>
        <taxon>Endopterygota</taxon>
        <taxon>Lepidoptera</taxon>
        <taxon>Glossata</taxon>
        <taxon>Ditrysia</taxon>
        <taxon>Tineoidea</taxon>
        <taxon>Psychidae</taxon>
        <taxon>Oiketicinae</taxon>
        <taxon>Eumeta</taxon>
    </lineage>
</organism>
<dbReference type="Proteomes" id="UP000299102">
    <property type="component" value="Unassembled WGS sequence"/>
</dbReference>
<evidence type="ECO:0000256" key="9">
    <source>
        <dbReference type="SAM" id="Phobius"/>
    </source>
</evidence>
<evidence type="ECO:0000256" key="5">
    <source>
        <dbReference type="ARBA" id="ARBA00022989"/>
    </source>
</evidence>
<gene>
    <name evidence="11" type="primary">TrissinR</name>
    <name evidence="11" type="ORF">EVAR_49284_1</name>
</gene>
<evidence type="ECO:0000313" key="11">
    <source>
        <dbReference type="EMBL" id="GBP64488.1"/>
    </source>
</evidence>
<keyword evidence="8" id="KW-0297">G-protein coupled receptor</keyword>
<dbReference type="Gene3D" id="1.20.1070.10">
    <property type="entry name" value="Rhodopsin 7-helix transmembrane proteins"/>
    <property type="match status" value="1"/>
</dbReference>
<dbReference type="GO" id="GO:0042277">
    <property type="term" value="F:peptide binding"/>
    <property type="evidence" value="ECO:0007669"/>
    <property type="project" value="TreeGrafter"/>
</dbReference>
<evidence type="ECO:0000256" key="1">
    <source>
        <dbReference type="ARBA" id="ARBA00004651"/>
    </source>
</evidence>
<dbReference type="STRING" id="151549.A0A4C1XLZ2"/>
<evidence type="ECO:0000259" key="10">
    <source>
        <dbReference type="PROSITE" id="PS50262"/>
    </source>
</evidence>